<sequence>MSEYKYVFYLSDENKAFYNSINSGFITREELYYLVLTEQYDKIIQRRAGSTHCNPNNLSIEFEDNDDYDDDVAYDFEQVFEMNLPLNSIISFYYFWLNDYPFLDEQDIAKVRRIIKKYHGIDV</sequence>
<organism evidence="1">
    <name type="scientific">viral metagenome</name>
    <dbReference type="NCBI Taxonomy" id="1070528"/>
    <lineage>
        <taxon>unclassified sequences</taxon>
        <taxon>metagenomes</taxon>
        <taxon>organismal metagenomes</taxon>
    </lineage>
</organism>
<evidence type="ECO:0000313" key="1">
    <source>
        <dbReference type="EMBL" id="QHS90008.1"/>
    </source>
</evidence>
<name>A0A6C0BF21_9ZZZZ</name>
<dbReference type="AlphaFoldDB" id="A0A6C0BF21"/>
<protein>
    <submittedName>
        <fullName evidence="1">Uncharacterized protein</fullName>
    </submittedName>
</protein>
<dbReference type="EMBL" id="MN739123">
    <property type="protein sequence ID" value="QHS90008.1"/>
    <property type="molecule type" value="Genomic_DNA"/>
</dbReference>
<reference evidence="1" key="1">
    <citation type="journal article" date="2020" name="Nature">
        <title>Giant virus diversity and host interactions through global metagenomics.</title>
        <authorList>
            <person name="Schulz F."/>
            <person name="Roux S."/>
            <person name="Paez-Espino D."/>
            <person name="Jungbluth S."/>
            <person name="Walsh D.A."/>
            <person name="Denef V.J."/>
            <person name="McMahon K.D."/>
            <person name="Konstantinidis K.T."/>
            <person name="Eloe-Fadrosh E.A."/>
            <person name="Kyrpides N.C."/>
            <person name="Woyke T."/>
        </authorList>
    </citation>
    <scope>NUCLEOTIDE SEQUENCE</scope>
    <source>
        <strain evidence="1">GVMAG-M-3300010160-4</strain>
    </source>
</reference>
<proteinExistence type="predicted"/>
<accession>A0A6C0BF21</accession>